<evidence type="ECO:0000313" key="2">
    <source>
        <dbReference type="Proteomes" id="UP001162834"/>
    </source>
</evidence>
<name>A0A9E7BZX1_9ACTN</name>
<proteinExistence type="predicted"/>
<dbReference type="KEGG" id="sbae:DSM104329_01331"/>
<dbReference type="EMBL" id="CP087164">
    <property type="protein sequence ID" value="UGS34947.1"/>
    <property type="molecule type" value="Genomic_DNA"/>
</dbReference>
<sequence length="49" mass="5395">MKTVWPLGQPANGDYPDRLARFARDLVGEGLTLNEVRAMLVDRPATLLG</sequence>
<reference evidence="1" key="1">
    <citation type="journal article" date="2022" name="Int. J. Syst. Evol. Microbiol.">
        <title>Pseudomonas aegrilactucae sp. nov. and Pseudomonas morbosilactucae sp. nov., pathogens causing bacterial rot of lettuce in Japan.</title>
        <authorList>
            <person name="Sawada H."/>
            <person name="Fujikawa T."/>
            <person name="Satou M."/>
        </authorList>
    </citation>
    <scope>NUCLEOTIDE SEQUENCE</scope>
    <source>
        <strain evidence="1">0166_1</strain>
    </source>
</reference>
<dbReference type="AlphaFoldDB" id="A0A9E7BZX1"/>
<dbReference type="Proteomes" id="UP001162834">
    <property type="component" value="Chromosome"/>
</dbReference>
<keyword evidence="2" id="KW-1185">Reference proteome</keyword>
<accession>A0A9E7BZX1</accession>
<protein>
    <submittedName>
        <fullName evidence="1">Uncharacterized protein</fullName>
    </submittedName>
</protein>
<organism evidence="1 2">
    <name type="scientific">Capillimicrobium parvum</name>
    <dbReference type="NCBI Taxonomy" id="2884022"/>
    <lineage>
        <taxon>Bacteria</taxon>
        <taxon>Bacillati</taxon>
        <taxon>Actinomycetota</taxon>
        <taxon>Thermoleophilia</taxon>
        <taxon>Solirubrobacterales</taxon>
        <taxon>Capillimicrobiaceae</taxon>
        <taxon>Capillimicrobium</taxon>
    </lineage>
</organism>
<gene>
    <name evidence="1" type="ORF">DSM104329_01331</name>
</gene>
<evidence type="ECO:0000313" key="1">
    <source>
        <dbReference type="EMBL" id="UGS34947.1"/>
    </source>
</evidence>